<sequence length="716" mass="83872">MGQKIHPIGFRLGITKKHESRWFARFKKRKYSQTVLEDRFLRDTLHKIINVTLNNKNSTDKPDSQKENVKPQITQLKISRNLIPYDIDVQIHSGNCELIKSAFKNSNFLKNKKFIQKKQANDKNVPDKNITTKMNTEGSKYNQLNHNFEKTVFYLDYLKLCLNLEKLSTRSEKTVSNKNMKSKSKKPLLPQGSKQSFKKKDILFTQPKGGAFTTLKSGEKLVSKRLQNKSRYNEHIDQGVLYIRTVSKFNTENSTLMSKKTIQKSYIDSDQLKIMKSSKNQTPKVIKKKKNILNMFLKKMNQRFFNDLKQEMKNWQDFLRIHNEEQIKKYGYLKYAPLGYQKKWDISQIEKISKKDPFPTKKLLSLVNNLQIEALNKIEELRKNYFILGGFSKVDCFNYYQMLHFLKTLKTVIIKKKRDSLDVGDNKLSNQFKENKNVSVLVGVNQERINNVDQNTNMANQNYENTISKFLDKVQHIDEVSRQIYFLEYLSNLVRNHRKKNSFLYIKTIEDCKKDLQNIQKFTKKYSNFFFGINRKAVKKALASKTQHLNVVKQLNSRVATVLEESKKKPESQKTIKDVLLDKLQKQKNLYQETISYQPKISLKFYSVPSDQIKCNASLVADSIVDDLEKRKAFRRVIKQAKENLLQQKSIKGVKIQVSGRLNGAEIARTEWVRSGRVPLQTLRADLDYSYKQAHTLYGIVGVKVWLYKGEIRPKV</sequence>
<evidence type="ECO:0000256" key="5">
    <source>
        <dbReference type="HAMAP-Rule" id="MF_01309"/>
    </source>
</evidence>
<dbReference type="InterPro" id="IPR018280">
    <property type="entry name" value="Ribosomal_uS3_CS"/>
</dbReference>
<dbReference type="GeneID" id="26378638"/>
<dbReference type="SUPFAM" id="SSF54814">
    <property type="entry name" value="Prokaryotic type KH domain (KH-domain type II)"/>
    <property type="match status" value="1"/>
</dbReference>
<evidence type="ECO:0000256" key="8">
    <source>
        <dbReference type="SAM" id="MobiDB-lite"/>
    </source>
</evidence>
<dbReference type="AlphaFoldDB" id="A0A0S2LNH6"/>
<protein>
    <recommendedName>
        <fullName evidence="4 5">Small ribosomal subunit protein uS3c</fullName>
    </recommendedName>
</protein>
<evidence type="ECO:0000259" key="9">
    <source>
        <dbReference type="Pfam" id="PF00189"/>
    </source>
</evidence>
<dbReference type="InterPro" id="IPR005704">
    <property type="entry name" value="Ribosomal_uS3_bac-typ"/>
</dbReference>
<evidence type="ECO:0000256" key="4">
    <source>
        <dbReference type="ARBA" id="ARBA00035154"/>
    </source>
</evidence>
<evidence type="ECO:0000313" key="10">
    <source>
        <dbReference type="EMBL" id="ALO62988.1"/>
    </source>
</evidence>
<feature type="region of interest" description="Disordered" evidence="8">
    <location>
        <begin position="172"/>
        <end position="193"/>
    </location>
</feature>
<organism evidence="10">
    <name type="scientific">Jenufa minuta</name>
    <name type="common">Green alga</name>
    <dbReference type="NCBI Taxonomy" id="993092"/>
    <lineage>
        <taxon>Eukaryota</taxon>
        <taxon>Viridiplantae</taxon>
        <taxon>Chlorophyta</taxon>
        <taxon>core chlorophytes</taxon>
        <taxon>Chlorophyceae</taxon>
        <taxon>Jenufa</taxon>
    </lineage>
</organism>
<dbReference type="PANTHER" id="PTHR11760">
    <property type="entry name" value="30S/40S RIBOSOMAL PROTEIN S3"/>
    <property type="match status" value="1"/>
</dbReference>
<keyword evidence="3 5" id="KW-0687">Ribonucleoprotein</keyword>
<name>A0A0S2LNH6_JENMI</name>
<dbReference type="NCBIfam" id="TIGR01009">
    <property type="entry name" value="rpsC_bact"/>
    <property type="match status" value="1"/>
</dbReference>
<dbReference type="InterPro" id="IPR001351">
    <property type="entry name" value="Ribosomal_uS3_C"/>
</dbReference>
<reference evidence="10" key="1">
    <citation type="journal article" date="2015" name="BMC Evol. Biol.">
        <title>Chloroplast phylogenomic analysis of chlorophyte green algae identifies a novel lineage sister to the Sphaeropleales (Chlorophyceae).</title>
        <authorList>
            <person name="Lemieux C."/>
            <person name="Vincent A.T."/>
            <person name="Labarre A."/>
            <person name="Otis C."/>
            <person name="Turmel M."/>
        </authorList>
    </citation>
    <scope>NUCLEOTIDE SEQUENCE</scope>
</reference>
<keyword evidence="7 10" id="KW-0150">Chloroplast</keyword>
<dbReference type="InterPro" id="IPR036419">
    <property type="entry name" value="Ribosomal_S3_C_sf"/>
</dbReference>
<keyword evidence="7 10" id="KW-0934">Plastid</keyword>
<dbReference type="Pfam" id="PF00189">
    <property type="entry name" value="Ribosomal_S3_C"/>
    <property type="match status" value="1"/>
</dbReference>
<dbReference type="GO" id="GO:0009507">
    <property type="term" value="C:chloroplast"/>
    <property type="evidence" value="ECO:0007669"/>
    <property type="project" value="UniProtKB-SubCell"/>
</dbReference>
<dbReference type="GO" id="GO:0006412">
    <property type="term" value="P:translation"/>
    <property type="evidence" value="ECO:0007669"/>
    <property type="project" value="UniProtKB-UniRule"/>
</dbReference>
<evidence type="ECO:0000256" key="2">
    <source>
        <dbReference type="ARBA" id="ARBA00022980"/>
    </source>
</evidence>
<dbReference type="PANTHER" id="PTHR11760:SF19">
    <property type="entry name" value="SMALL RIBOSOMAL SUBUNIT PROTEIN US3C"/>
    <property type="match status" value="1"/>
</dbReference>
<comment type="subcellular location">
    <subcellularLocation>
        <location evidence="5 7">Plastid</location>
        <location evidence="5 7">Chloroplast</location>
    </subcellularLocation>
</comment>
<proteinExistence type="inferred from homology"/>
<dbReference type="HAMAP" id="MF_01309_B">
    <property type="entry name" value="Ribosomal_uS3_B"/>
    <property type="match status" value="1"/>
</dbReference>
<dbReference type="Gene3D" id="3.30.1140.32">
    <property type="entry name" value="Ribosomal protein S3, C-terminal domain"/>
    <property type="match status" value="1"/>
</dbReference>
<comment type="subunit">
    <text evidence="5 7">Part of the 30S ribosomal subunit.</text>
</comment>
<dbReference type="SUPFAM" id="SSF54821">
    <property type="entry name" value="Ribosomal protein S3 C-terminal domain"/>
    <property type="match status" value="1"/>
</dbReference>
<dbReference type="InterPro" id="IPR009019">
    <property type="entry name" value="KH_sf_prok-type"/>
</dbReference>
<evidence type="ECO:0000256" key="7">
    <source>
        <dbReference type="RuleBase" id="RU003626"/>
    </source>
</evidence>
<dbReference type="GO" id="GO:0003735">
    <property type="term" value="F:structural constituent of ribosome"/>
    <property type="evidence" value="ECO:0007669"/>
    <property type="project" value="InterPro"/>
</dbReference>
<evidence type="ECO:0000256" key="3">
    <source>
        <dbReference type="ARBA" id="ARBA00023274"/>
    </source>
</evidence>
<dbReference type="GO" id="GO:0022627">
    <property type="term" value="C:cytosolic small ribosomal subunit"/>
    <property type="evidence" value="ECO:0007669"/>
    <property type="project" value="TreeGrafter"/>
</dbReference>
<dbReference type="RefSeq" id="YP_009184848.1">
    <property type="nucleotide sequence ID" value="NC_028582.1"/>
</dbReference>
<dbReference type="PROSITE" id="PS00548">
    <property type="entry name" value="RIBOSOMAL_S3"/>
    <property type="match status" value="1"/>
</dbReference>
<dbReference type="GO" id="GO:0003723">
    <property type="term" value="F:RNA binding"/>
    <property type="evidence" value="ECO:0007669"/>
    <property type="project" value="InterPro"/>
</dbReference>
<evidence type="ECO:0000256" key="1">
    <source>
        <dbReference type="ARBA" id="ARBA00010761"/>
    </source>
</evidence>
<dbReference type="EMBL" id="KT625414">
    <property type="protein sequence ID" value="ALO62988.1"/>
    <property type="molecule type" value="Genomic_DNA"/>
</dbReference>
<feature type="domain" description="Small ribosomal subunit protein uS3 C-terminal" evidence="9">
    <location>
        <begin position="624"/>
        <end position="707"/>
    </location>
</feature>
<keyword evidence="2 5" id="KW-0689">Ribosomal protein</keyword>
<dbReference type="InterPro" id="IPR057258">
    <property type="entry name" value="Ribosomal_uS3"/>
</dbReference>
<gene>
    <name evidence="5 10" type="primary">rps3</name>
</gene>
<comment type="similarity">
    <text evidence="1 5 6">Belongs to the universal ribosomal protein uS3 family.</text>
</comment>
<accession>A0A0S2LNH6</accession>
<geneLocation type="chloroplast" evidence="10"/>
<evidence type="ECO:0000256" key="6">
    <source>
        <dbReference type="RuleBase" id="RU003624"/>
    </source>
</evidence>